<reference evidence="1 2" key="1">
    <citation type="submission" date="2016-10" db="EMBL/GenBank/DDBJ databases">
        <authorList>
            <person name="de Groot N.N."/>
        </authorList>
    </citation>
    <scope>NUCLEOTIDE SEQUENCE [LARGE SCALE GENOMIC DNA]</scope>
    <source>
        <strain evidence="1 2">DSM 46701</strain>
    </source>
</reference>
<dbReference type="EMBL" id="FOCQ01000006">
    <property type="protein sequence ID" value="SEN12081.1"/>
    <property type="molecule type" value="Genomic_DNA"/>
</dbReference>
<protein>
    <submittedName>
        <fullName evidence="1">Uncharacterized protein</fullName>
    </submittedName>
</protein>
<sequence>MLTMIIQTRSKNYAQLIAFGSSVPTNFNGTLKTHPRLTFPYHTCGIRFHD</sequence>
<evidence type="ECO:0000313" key="2">
    <source>
        <dbReference type="Proteomes" id="UP000199695"/>
    </source>
</evidence>
<proteinExistence type="predicted"/>
<name>A0A1H8DXN1_9BACL</name>
<accession>A0A1H8DXN1</accession>
<dbReference type="STRING" id="1173111.SAMN05444955_10633"/>
<dbReference type="Proteomes" id="UP000199695">
    <property type="component" value="Unassembled WGS sequence"/>
</dbReference>
<keyword evidence="2" id="KW-1185">Reference proteome</keyword>
<gene>
    <name evidence="1" type="ORF">SAMN05444955_10633</name>
</gene>
<evidence type="ECO:0000313" key="1">
    <source>
        <dbReference type="EMBL" id="SEN12081.1"/>
    </source>
</evidence>
<dbReference type="AlphaFoldDB" id="A0A1H8DXN1"/>
<organism evidence="1 2">
    <name type="scientific">Lihuaxuella thermophila</name>
    <dbReference type="NCBI Taxonomy" id="1173111"/>
    <lineage>
        <taxon>Bacteria</taxon>
        <taxon>Bacillati</taxon>
        <taxon>Bacillota</taxon>
        <taxon>Bacilli</taxon>
        <taxon>Bacillales</taxon>
        <taxon>Thermoactinomycetaceae</taxon>
        <taxon>Lihuaxuella</taxon>
    </lineage>
</organism>